<dbReference type="Pfam" id="PF14228">
    <property type="entry name" value="MOR2-PAG1_mid"/>
    <property type="match status" value="3"/>
</dbReference>
<proteinExistence type="predicted"/>
<dbReference type="PANTHER" id="PTHR12295">
    <property type="entry name" value="FURRY-RELATED"/>
    <property type="match status" value="1"/>
</dbReference>
<dbReference type="InterPro" id="IPR029473">
    <property type="entry name" value="MOR2-PAG1_mid"/>
</dbReference>
<evidence type="ECO:0000313" key="6">
    <source>
        <dbReference type="Proteomes" id="UP001211065"/>
    </source>
</evidence>
<organism evidence="5 6">
    <name type="scientific">Clydaea vesicula</name>
    <dbReference type="NCBI Taxonomy" id="447962"/>
    <lineage>
        <taxon>Eukaryota</taxon>
        <taxon>Fungi</taxon>
        <taxon>Fungi incertae sedis</taxon>
        <taxon>Chytridiomycota</taxon>
        <taxon>Chytridiomycota incertae sedis</taxon>
        <taxon>Chytridiomycetes</taxon>
        <taxon>Lobulomycetales</taxon>
        <taxon>Lobulomycetaceae</taxon>
        <taxon>Clydaea</taxon>
    </lineage>
</organism>
<evidence type="ECO:0000313" key="5">
    <source>
        <dbReference type="EMBL" id="KAJ3223456.1"/>
    </source>
</evidence>
<name>A0AAD5Y1Z0_9FUNG</name>
<feature type="compositionally biased region" description="Low complexity" evidence="1">
    <location>
        <begin position="270"/>
        <end position="281"/>
    </location>
</feature>
<evidence type="ECO:0000259" key="4">
    <source>
        <dbReference type="Pfam" id="PF14228"/>
    </source>
</evidence>
<feature type="compositionally biased region" description="Polar residues" evidence="1">
    <location>
        <begin position="284"/>
        <end position="295"/>
    </location>
</feature>
<protein>
    <submittedName>
        <fullName evidence="5">Cell morphogenesis protein PAG1</fullName>
    </submittedName>
</protein>
<dbReference type="InterPro" id="IPR025481">
    <property type="entry name" value="Cell_Morphogen_C"/>
</dbReference>
<dbReference type="GO" id="GO:0005938">
    <property type="term" value="C:cell cortex"/>
    <property type="evidence" value="ECO:0007669"/>
    <property type="project" value="TreeGrafter"/>
</dbReference>
<comment type="caution">
    <text evidence="5">The sequence shown here is derived from an EMBL/GenBank/DDBJ whole genome shotgun (WGS) entry which is preliminary data.</text>
</comment>
<sequence length="2407" mass="273150">MFADFGLEKIFPLLLEGEKPNIYQRDILTPSTSFNASNSAPTFSNIEGTRSENISSMVSSSSSFSSITNSATMTLTDEYSNFHNWKHLEDALFNPERLIVVLRAFLLLLADVENIFQKDGMVEAGSASLQVTTSRVLIEGKLNLATPPFPLSSWTVPPAVSNKVLPLSALEDLFNARIKSLNPVNPIPVAFQIPATKLSLNSYLSGSVIQRMGSGLREMLEKLNDVLGKAFFALDAQCGNSLVVDLSTPLSTTKEPTTSMIPTSGSYTEGSSLSGRRNSLSYPAGNSSQTSSASGNDLKFERIEKSEKDSFKEHQNLFDLLRTCIDCLPRLTPTNFSCGRLVELLSRYVLHVDKGIRSSATEALKRISNLNKNELDVNLTFSNGKKFWDFGDKELLSGSVVRIFAEVVGKIENEIFNDILVTLNHEGYENGCFANSAATYIDLLQILQVSVEREILIGKRWTNLEIKRIVEEIEGRGLICFLSQHFQSRKDGIKILNLARSIENVLNNNKMIERAEKDAKKEFNRRSRQFTTQTQQNSKKLKTKVVPNSSRIINIMELFGEELVRKNYLDPVFVSSSRSEQVKSQQQPRKKSSRVASEDALILMASSELQQDYCIFLRCIPELCGLIFEYGCSATVQLCLGSVLARIRILYPSVAYSAEQFSITTLGDRGKLLLNTTVKANSKPSNTVALTEEILDQWKIYSIFAAATVEITAANEIRRGNNTISLLDSKGLPLQEISEKLNSKEKKSEMSKPVLHAPSNLPTIISNSKHLIHILFPLLTCERQPIRQSSVIALTSMHWLSYQTFFEEIQPYFQYLSEDMRNRINSNKEIKGEQSSLLNSNTEKRKTFVLNNNSKKLERLRMELTNILGMIADFVNHDIYRKNDLFMSSIYVYTKTTKDFLSEADIQLEWDHQMLRYYYSCFLEKYYDRLIKSSQPGLTLDRFLPFHTRVELFALFEKWSGHGVQAAKTREREAKMMFQVLDHVKDIRERAVLTQTMEEQRKALEFASMKAMSSLLQGPVYNPKNTSASFNIALLLTWIDSIYFSLDESIHNIGDSALNSLLTFNSSDTHLIYQILDKCYSGTSDSVIARGYFLALVDFIVKKKSKVLIEPHKLICLGMYKVGDNMLSIRKAALELLHFFGKPHAENVFEISYEASAFGNSLPIIYKYSQILISTRLSIDKSEMTYEMLSEIVQRIEQVNSHVDSQNLSQIKDFLILIVPWIRNIELSTTGEREEFAVVLNADQQYIYSPLNSPRLGFVDIILNNLFYLTIQFGDVFVSEIESIWVKLLSFSDSDITLKREITDYEAQLIVEKNVEIVVEYLLNLGVKKRNPKLVMHAKKVIVYLSRTSSCRSLIDALVSRISPKTLVPNPVEEPKRYMNDTSTILSVNKSNLFTVDLSLILSDMPKRPPFSKGQLACVFLVDLTVEIGNEALKPHIPLLMNVIFVQLDHFIALICEQNRLLLVNLIQAVIPRDLAHEMIDGILLTLNSKEGRMWNYEDISPQTRQLKSTKELALLVQQIAELFSIIDPTFPQSWGETALNWGVSCPVRHVACRSLQILRSLSPVFTRQMLGEIFHRLSNTIADATEEIQGFALEILDTLDVMFDSLENHRVILFPQFFWACVACLNSPHEWEYFEAISILEKFLTVVDINDPSILSSILTSIPTKWLQKFDGLQVLLLRGLSSSICEEKCLFLINLLIVVENDQFVDKNPTKRLLHCVLANIPRLLHATESAALSETVLDCYTTAYNLSTICERLGQNNLAHLFKSYSKQKFRLKGDFISHAANGIRQGFFATHKEDILLFFTNLISNPIKYYKINAMRILKLMFPGSESIKSVDTKVGDKLLTPLFALLSTDLYPKSLEVLDEILKNSITAEESNLKLILGGKSIAKIIKEVENDTQNPTQDGAIKGYEQSGWKKVDFLLYSKMCRGNMVNVALLCSQKKSGKRGLGDKKDSIIVSIPINHNPNSELKNSVEDKDDDFTNELEKLDEMLKEENPTQFDLESSFNDYSSFITSIQHGFEIEPTILSPSTISRNENSVAEDTTQLLYPSIFKVEPSISEKLLSLPNANLTLCFKIGLPVQVMKEETEVSTSLKAALAEILNIEANSIIIHRVDADLDLNGNDITTESLVTIKFDELNASQTSRYVEKMSNIIREKQEVLKGVLSDIDLNWPPKIYIEIANLKIPLKKESQFLKFMDLDSPIKKIESNSNLDVSRICESFKLFPALFEMILNYYTEWIFLIGEFLKIHGTAETSGLRAIFECIKGLRIGTEMGYWPPLVATVDLQNDLLSVTKRYLKFKNLDDTFEEKFNLTKENYLLKMNFELKKFLFYQENYLSIFDIKNELCINLHYYLKSAGNFALSLIHLYKAVLELQGILESFLGLKEDNRNLEVENLDRCSIIIENFLAHY</sequence>
<evidence type="ECO:0000259" key="2">
    <source>
        <dbReference type="Pfam" id="PF14222"/>
    </source>
</evidence>
<dbReference type="Proteomes" id="UP001211065">
    <property type="component" value="Unassembled WGS sequence"/>
</dbReference>
<feature type="domain" description="Cell morphogenesis central region" evidence="4">
    <location>
        <begin position="767"/>
        <end position="1043"/>
    </location>
</feature>
<dbReference type="InterPro" id="IPR016024">
    <property type="entry name" value="ARM-type_fold"/>
</dbReference>
<feature type="domain" description="Cell morphogenesis central region" evidence="4">
    <location>
        <begin position="1412"/>
        <end position="1576"/>
    </location>
</feature>
<dbReference type="GO" id="GO:0000902">
    <property type="term" value="P:cell morphogenesis"/>
    <property type="evidence" value="ECO:0007669"/>
    <property type="project" value="InterPro"/>
</dbReference>
<feature type="region of interest" description="Disordered" evidence="1">
    <location>
        <begin position="252"/>
        <end position="298"/>
    </location>
</feature>
<gene>
    <name evidence="5" type="primary">TAO3_2</name>
    <name evidence="5" type="ORF">HK099_001101</name>
</gene>
<dbReference type="Pfam" id="PF14225">
    <property type="entry name" value="MOR2-PAG1_C"/>
    <property type="match status" value="1"/>
</dbReference>
<dbReference type="PANTHER" id="PTHR12295:SF30">
    <property type="entry name" value="PROTEIN FURRY"/>
    <property type="match status" value="1"/>
</dbReference>
<keyword evidence="6" id="KW-1185">Reference proteome</keyword>
<evidence type="ECO:0000256" key="1">
    <source>
        <dbReference type="SAM" id="MobiDB-lite"/>
    </source>
</evidence>
<evidence type="ECO:0000259" key="3">
    <source>
        <dbReference type="Pfam" id="PF14225"/>
    </source>
</evidence>
<accession>A0AAD5Y1Z0</accession>
<feature type="domain" description="Cell morphogenesis central region" evidence="4">
    <location>
        <begin position="1057"/>
        <end position="1377"/>
    </location>
</feature>
<feature type="domain" description="Cell morphogenesis protein C-terminal" evidence="3">
    <location>
        <begin position="1616"/>
        <end position="1870"/>
    </location>
</feature>
<dbReference type="SUPFAM" id="SSF48371">
    <property type="entry name" value="ARM repeat"/>
    <property type="match status" value="1"/>
</dbReference>
<feature type="domain" description="Cell morphogenesis protein N-terminal" evidence="2">
    <location>
        <begin position="87"/>
        <end position="381"/>
    </location>
</feature>
<dbReference type="EMBL" id="JADGJW010000129">
    <property type="protein sequence ID" value="KAJ3223456.1"/>
    <property type="molecule type" value="Genomic_DNA"/>
</dbReference>
<dbReference type="InterPro" id="IPR025614">
    <property type="entry name" value="Cell_morpho_N"/>
</dbReference>
<dbReference type="GO" id="GO:0030427">
    <property type="term" value="C:site of polarized growth"/>
    <property type="evidence" value="ECO:0007669"/>
    <property type="project" value="TreeGrafter"/>
</dbReference>
<dbReference type="Pfam" id="PF14222">
    <property type="entry name" value="MOR2-PAG1_N"/>
    <property type="match status" value="1"/>
</dbReference>
<feature type="compositionally biased region" description="Polar residues" evidence="1">
    <location>
        <begin position="252"/>
        <end position="269"/>
    </location>
</feature>
<reference evidence="5" key="1">
    <citation type="submission" date="2020-05" db="EMBL/GenBank/DDBJ databases">
        <title>Phylogenomic resolution of chytrid fungi.</title>
        <authorList>
            <person name="Stajich J.E."/>
            <person name="Amses K."/>
            <person name="Simmons R."/>
            <person name="Seto K."/>
            <person name="Myers J."/>
            <person name="Bonds A."/>
            <person name="Quandt C.A."/>
            <person name="Barry K."/>
            <person name="Liu P."/>
            <person name="Grigoriev I."/>
            <person name="Longcore J.E."/>
            <person name="James T.Y."/>
        </authorList>
    </citation>
    <scope>NUCLEOTIDE SEQUENCE</scope>
    <source>
        <strain evidence="5">JEL0476</strain>
    </source>
</reference>
<dbReference type="InterPro" id="IPR039867">
    <property type="entry name" value="Furry/Tao3/Mor2"/>
</dbReference>